<dbReference type="InterPro" id="IPR048742">
    <property type="entry name" value="Pus10_N_euk"/>
</dbReference>
<comment type="caution">
    <text evidence="8">The sequence shown here is derived from an EMBL/GenBank/DDBJ whole genome shotgun (WGS) entry which is preliminary data.</text>
</comment>
<evidence type="ECO:0000313" key="9">
    <source>
        <dbReference type="Proteomes" id="UP000791440"/>
    </source>
</evidence>
<evidence type="ECO:0000256" key="2">
    <source>
        <dbReference type="ARBA" id="ARBA00012787"/>
    </source>
</evidence>
<name>A0A921ZD41_MANSE</name>
<dbReference type="PANTHER" id="PTHR21568:SF0">
    <property type="entry name" value="TRNA PSEUDOURIDINE SYNTHASE PUS10"/>
    <property type="match status" value="1"/>
</dbReference>
<comment type="similarity">
    <text evidence="1">Belongs to the pseudouridine synthase Pus10 family.</text>
</comment>
<feature type="region of interest" description="Disordered" evidence="5">
    <location>
        <begin position="44"/>
        <end position="65"/>
    </location>
</feature>
<evidence type="ECO:0000256" key="4">
    <source>
        <dbReference type="ARBA" id="ARBA00023235"/>
    </source>
</evidence>
<dbReference type="GO" id="GO:0031119">
    <property type="term" value="P:tRNA pseudouridine synthesis"/>
    <property type="evidence" value="ECO:0007669"/>
    <property type="project" value="TreeGrafter"/>
</dbReference>
<dbReference type="InterPro" id="IPR020103">
    <property type="entry name" value="PsdUridine_synth_cat_dom_sf"/>
</dbReference>
<feature type="compositionally biased region" description="Polar residues" evidence="5">
    <location>
        <begin position="46"/>
        <end position="65"/>
    </location>
</feature>
<dbReference type="InterPro" id="IPR048741">
    <property type="entry name" value="Pus10-like_C"/>
</dbReference>
<dbReference type="Gene3D" id="3.30.70.2510">
    <property type="match status" value="1"/>
</dbReference>
<dbReference type="FunFam" id="3.30.70.2510:FF:000001">
    <property type="entry name" value="tRNA pseudouridine synthase Pus10"/>
    <property type="match status" value="1"/>
</dbReference>
<dbReference type="AlphaFoldDB" id="A0A921ZD41"/>
<dbReference type="Pfam" id="PF21237">
    <property type="entry name" value="Pus10_N_euk"/>
    <property type="match status" value="1"/>
</dbReference>
<protein>
    <recommendedName>
        <fullName evidence="2">tRNA pseudouridine(55) synthase</fullName>
        <ecNumber evidence="2">5.4.99.25</ecNumber>
    </recommendedName>
</protein>
<gene>
    <name evidence="8" type="ORF">O3G_MSEX009317</name>
</gene>
<dbReference type="InterPro" id="IPR039894">
    <property type="entry name" value="Pus10-like"/>
</dbReference>
<dbReference type="Gene3D" id="3.30.70.3190">
    <property type="match status" value="1"/>
</dbReference>
<dbReference type="PANTHER" id="PTHR21568">
    <property type="entry name" value="TRNA PSEUDOURIDINE SYNTHASE PUS10"/>
    <property type="match status" value="1"/>
</dbReference>
<proteinExistence type="inferred from homology"/>
<dbReference type="EMBL" id="JH668494">
    <property type="protein sequence ID" value="KAG6455639.1"/>
    <property type="molecule type" value="Genomic_DNA"/>
</dbReference>
<feature type="domain" description="Pus10-like C-terminal" evidence="7">
    <location>
        <begin position="271"/>
        <end position="529"/>
    </location>
</feature>
<dbReference type="GO" id="GO:0003723">
    <property type="term" value="F:RNA binding"/>
    <property type="evidence" value="ECO:0007669"/>
    <property type="project" value="InterPro"/>
</dbReference>
<keyword evidence="3" id="KW-0819">tRNA processing</keyword>
<organism evidence="8 9">
    <name type="scientific">Manduca sexta</name>
    <name type="common">Tobacco hawkmoth</name>
    <name type="synonym">Tobacco hornworm</name>
    <dbReference type="NCBI Taxonomy" id="7130"/>
    <lineage>
        <taxon>Eukaryota</taxon>
        <taxon>Metazoa</taxon>
        <taxon>Ecdysozoa</taxon>
        <taxon>Arthropoda</taxon>
        <taxon>Hexapoda</taxon>
        <taxon>Insecta</taxon>
        <taxon>Pterygota</taxon>
        <taxon>Neoptera</taxon>
        <taxon>Endopterygota</taxon>
        <taxon>Lepidoptera</taxon>
        <taxon>Glossata</taxon>
        <taxon>Ditrysia</taxon>
        <taxon>Bombycoidea</taxon>
        <taxon>Sphingidae</taxon>
        <taxon>Sphinginae</taxon>
        <taxon>Sphingini</taxon>
        <taxon>Manduca</taxon>
    </lineage>
</organism>
<evidence type="ECO:0000259" key="6">
    <source>
        <dbReference type="Pfam" id="PF21237"/>
    </source>
</evidence>
<dbReference type="Proteomes" id="UP000791440">
    <property type="component" value="Unassembled WGS sequence"/>
</dbReference>
<evidence type="ECO:0000256" key="1">
    <source>
        <dbReference type="ARBA" id="ARBA00009652"/>
    </source>
</evidence>
<keyword evidence="9" id="KW-1185">Reference proteome</keyword>
<evidence type="ECO:0000256" key="3">
    <source>
        <dbReference type="ARBA" id="ARBA00022694"/>
    </source>
</evidence>
<dbReference type="Pfam" id="PF21238">
    <property type="entry name" value="Pus10_C"/>
    <property type="match status" value="1"/>
</dbReference>
<dbReference type="GO" id="GO:0160148">
    <property type="term" value="F:tRNA pseudouridine(55) synthase activity"/>
    <property type="evidence" value="ECO:0007669"/>
    <property type="project" value="UniProtKB-EC"/>
</dbReference>
<dbReference type="SUPFAM" id="SSF55120">
    <property type="entry name" value="Pseudouridine synthase"/>
    <property type="match status" value="1"/>
</dbReference>
<evidence type="ECO:0000313" key="8">
    <source>
        <dbReference type="EMBL" id="KAG6455639.1"/>
    </source>
</evidence>
<evidence type="ECO:0000256" key="5">
    <source>
        <dbReference type="SAM" id="MobiDB-lite"/>
    </source>
</evidence>
<feature type="domain" description="Pus10 N-terminal eukaryotes" evidence="6">
    <location>
        <begin position="89"/>
        <end position="244"/>
    </location>
</feature>
<accession>A0A921ZD41</accession>
<reference evidence="8" key="1">
    <citation type="journal article" date="2016" name="Insect Biochem. Mol. Biol.">
        <title>Multifaceted biological insights from a draft genome sequence of the tobacco hornworm moth, Manduca sexta.</title>
        <authorList>
            <person name="Kanost M.R."/>
            <person name="Arrese E.L."/>
            <person name="Cao X."/>
            <person name="Chen Y.R."/>
            <person name="Chellapilla S."/>
            <person name="Goldsmith M.R."/>
            <person name="Grosse-Wilde E."/>
            <person name="Heckel D.G."/>
            <person name="Herndon N."/>
            <person name="Jiang H."/>
            <person name="Papanicolaou A."/>
            <person name="Qu J."/>
            <person name="Soulages J.L."/>
            <person name="Vogel H."/>
            <person name="Walters J."/>
            <person name="Waterhouse R.M."/>
            <person name="Ahn S.J."/>
            <person name="Almeida F.C."/>
            <person name="An C."/>
            <person name="Aqrawi P."/>
            <person name="Bretschneider A."/>
            <person name="Bryant W.B."/>
            <person name="Bucks S."/>
            <person name="Chao H."/>
            <person name="Chevignon G."/>
            <person name="Christen J.M."/>
            <person name="Clarke D.F."/>
            <person name="Dittmer N.T."/>
            <person name="Ferguson L.C.F."/>
            <person name="Garavelou S."/>
            <person name="Gordon K.H.J."/>
            <person name="Gunaratna R.T."/>
            <person name="Han Y."/>
            <person name="Hauser F."/>
            <person name="He Y."/>
            <person name="Heidel-Fischer H."/>
            <person name="Hirsh A."/>
            <person name="Hu Y."/>
            <person name="Jiang H."/>
            <person name="Kalra D."/>
            <person name="Klinner C."/>
            <person name="Konig C."/>
            <person name="Kovar C."/>
            <person name="Kroll A.R."/>
            <person name="Kuwar S.S."/>
            <person name="Lee S.L."/>
            <person name="Lehman R."/>
            <person name="Li K."/>
            <person name="Li Z."/>
            <person name="Liang H."/>
            <person name="Lovelace S."/>
            <person name="Lu Z."/>
            <person name="Mansfield J.H."/>
            <person name="McCulloch K.J."/>
            <person name="Mathew T."/>
            <person name="Morton B."/>
            <person name="Muzny D.M."/>
            <person name="Neunemann D."/>
            <person name="Ongeri F."/>
            <person name="Pauchet Y."/>
            <person name="Pu L.L."/>
            <person name="Pyrousis I."/>
            <person name="Rao X.J."/>
            <person name="Redding A."/>
            <person name="Roesel C."/>
            <person name="Sanchez-Gracia A."/>
            <person name="Schaack S."/>
            <person name="Shukla A."/>
            <person name="Tetreau G."/>
            <person name="Wang Y."/>
            <person name="Xiong G.H."/>
            <person name="Traut W."/>
            <person name="Walsh T.K."/>
            <person name="Worley K.C."/>
            <person name="Wu D."/>
            <person name="Wu W."/>
            <person name="Wu Y.Q."/>
            <person name="Zhang X."/>
            <person name="Zou Z."/>
            <person name="Zucker H."/>
            <person name="Briscoe A.D."/>
            <person name="Burmester T."/>
            <person name="Clem R.J."/>
            <person name="Feyereisen R."/>
            <person name="Grimmelikhuijzen C.J.P."/>
            <person name="Hamodrakas S.J."/>
            <person name="Hansson B.S."/>
            <person name="Huguet E."/>
            <person name="Jermiin L.S."/>
            <person name="Lan Q."/>
            <person name="Lehman H.K."/>
            <person name="Lorenzen M."/>
            <person name="Merzendorfer H."/>
            <person name="Michalopoulos I."/>
            <person name="Morton D.B."/>
            <person name="Muthukrishnan S."/>
            <person name="Oakeshott J.G."/>
            <person name="Palmer W."/>
            <person name="Park Y."/>
            <person name="Passarelli A.L."/>
            <person name="Rozas J."/>
            <person name="Schwartz L.M."/>
            <person name="Smith W."/>
            <person name="Southgate A."/>
            <person name="Vilcinskas A."/>
            <person name="Vogt R."/>
            <person name="Wang P."/>
            <person name="Werren J."/>
            <person name="Yu X.Q."/>
            <person name="Zhou J.J."/>
            <person name="Brown S.J."/>
            <person name="Scherer S.E."/>
            <person name="Richards S."/>
            <person name="Blissard G.W."/>
        </authorList>
    </citation>
    <scope>NUCLEOTIDE SEQUENCE</scope>
</reference>
<keyword evidence="4" id="KW-0413">Isomerase</keyword>
<evidence type="ECO:0000259" key="7">
    <source>
        <dbReference type="Pfam" id="PF21238"/>
    </source>
</evidence>
<dbReference type="EC" id="5.4.99.25" evidence="2"/>
<reference evidence="8" key="2">
    <citation type="submission" date="2020-12" db="EMBL/GenBank/DDBJ databases">
        <authorList>
            <person name="Kanost M."/>
        </authorList>
    </citation>
    <scope>NUCLEOTIDE SEQUENCE</scope>
</reference>
<sequence>MSKDINQTDIINFCKELGCCNACSLRYAGNKNPTAYENASEFVPKQQETTDSQNAIPADQQATNGSVDANTETIDNDEPACKKRKLDVCISCLGILQGRYWLESIEMVKDVLEKKRYACKTFACGLSSPISALLREKAITLRLGDKFKDYDGNCLTALKEAWKWSFASKLAEHVSMTLDSGAISPLLVTLNMEYPQDLQELEILKTLSPALFQSRSKQKRRFTVEFTRRSVEQALENVTHEALEAVEGKGLPAVESAAKCVSVVCVHAPGYLGGRYIKLSRELPQTPWLVNGVRMMESSVQEIIFEPIAKLYEMSPEEMEHRMKFMSAGREDVDVRCLGDGRPFAVEITDPRREPSEEELRRICEEISKGGKVVVKSLIPVTREDLTELKKGEETKCKTYEALCIKLGHADGDKVANGDTPIVVTEQDLHNINTYRNTPEGDEARILIKQKTPIRVLHRRPLLTRSRRIYDLEATAVPGHPQLFRLRVRTEAGTYVKEWVHSELRRSRPALPHALRARADILALDVAVVHLRWPNI</sequence>